<accession>Q93FQ5</accession>
<organism evidence="1">
    <name type="scientific">Ehrlichia ruminantium</name>
    <name type="common">heartwater rickettsia</name>
    <name type="synonym">Cowdria ruminantium</name>
    <dbReference type="NCBI Taxonomy" id="779"/>
    <lineage>
        <taxon>Bacteria</taxon>
        <taxon>Pseudomonadati</taxon>
        <taxon>Pseudomonadota</taxon>
        <taxon>Alphaproteobacteria</taxon>
        <taxon>Rickettsiales</taxon>
        <taxon>Anaplasmataceae</taxon>
        <taxon>Ehrlichia</taxon>
    </lineage>
</organism>
<protein>
    <submittedName>
        <fullName evidence="1">Uncharacterized protein</fullName>
    </submittedName>
</protein>
<reference evidence="1" key="1">
    <citation type="journal article" date="2001" name="Gene">
        <title>A subset of Cowdria ruminantium genes important for immune recognition and protection.</title>
        <authorList>
            <person name="Barbet A.F."/>
            <person name="Whitmire W.M."/>
            <person name="Kamper S.M."/>
            <person name="Simbi B.H."/>
            <person name="Ganta R.R."/>
            <person name="Moreland A.L."/>
            <person name="Mwangi D.M."/>
            <person name="McGuire T.C."/>
            <person name="Mahan S.M."/>
        </authorList>
    </citation>
    <scope>NUCLEOTIDE SEQUENCE</scope>
    <source>
        <strain evidence="1">Highway</strain>
    </source>
</reference>
<name>Q93FQ5_EHRRU</name>
<dbReference type="AlphaFoldDB" id="Q93FQ5"/>
<sequence>MSGSFSLFSSCLLLTNDSFCLASNLSIFACAFLSRSRRVLRSGNAYLHSTCISTHIVMIHAINIANQVIAKSLYGITHH</sequence>
<evidence type="ECO:0000313" key="1">
    <source>
        <dbReference type="EMBL" id="AAL08849.1"/>
    </source>
</evidence>
<proteinExistence type="predicted"/>
<dbReference type="EMBL" id="AF308674">
    <property type="protein sequence ID" value="AAL08849.1"/>
    <property type="molecule type" value="Genomic_DNA"/>
</dbReference>